<accession>A0A2G5C3E0</accession>
<dbReference type="Proteomes" id="UP000230069">
    <property type="component" value="Unassembled WGS sequence"/>
</dbReference>
<dbReference type="SUPFAM" id="SSF51197">
    <property type="entry name" value="Clavaminate synthase-like"/>
    <property type="match status" value="1"/>
</dbReference>
<evidence type="ECO:0000256" key="1">
    <source>
        <dbReference type="ARBA" id="ARBA00022723"/>
    </source>
</evidence>
<dbReference type="Gene3D" id="2.60.120.330">
    <property type="entry name" value="B-lactam Antibiotic, Isopenicillin N Synthase, Chain"/>
    <property type="match status" value="1"/>
</dbReference>
<evidence type="ECO:0000256" key="2">
    <source>
        <dbReference type="ARBA" id="ARBA00023002"/>
    </source>
</evidence>
<dbReference type="AlphaFoldDB" id="A0A2G5C3E0"/>
<dbReference type="InterPro" id="IPR027443">
    <property type="entry name" value="IPNS-like_sf"/>
</dbReference>
<organism evidence="5 6">
    <name type="scientific">Aquilegia coerulea</name>
    <name type="common">Rocky mountain columbine</name>
    <dbReference type="NCBI Taxonomy" id="218851"/>
    <lineage>
        <taxon>Eukaryota</taxon>
        <taxon>Viridiplantae</taxon>
        <taxon>Streptophyta</taxon>
        <taxon>Embryophyta</taxon>
        <taxon>Tracheophyta</taxon>
        <taxon>Spermatophyta</taxon>
        <taxon>Magnoliopsida</taxon>
        <taxon>Ranunculales</taxon>
        <taxon>Ranunculaceae</taxon>
        <taxon>Thalictroideae</taxon>
        <taxon>Aquilegia</taxon>
    </lineage>
</organism>
<feature type="domain" description="Non-haem dioxygenase N-terminal" evidence="4">
    <location>
        <begin position="57"/>
        <end position="166"/>
    </location>
</feature>
<keyword evidence="2" id="KW-0560">Oxidoreductase</keyword>
<dbReference type="InterPro" id="IPR026992">
    <property type="entry name" value="DIOX_N"/>
</dbReference>
<evidence type="ECO:0000313" key="6">
    <source>
        <dbReference type="Proteomes" id="UP000230069"/>
    </source>
</evidence>
<name>A0A2G5C3E0_AQUCA</name>
<evidence type="ECO:0000313" key="5">
    <source>
        <dbReference type="EMBL" id="PIA25347.1"/>
    </source>
</evidence>
<evidence type="ECO:0000256" key="3">
    <source>
        <dbReference type="ARBA" id="ARBA00023004"/>
    </source>
</evidence>
<keyword evidence="6" id="KW-1185">Reference proteome</keyword>
<sequence>MAPTFDSVNLFDFVVKEGNGVKGMVDLGLSKVPDQYIQPTNERINKMNMEPANMEPLPVIDLSGLNGPKHDQVAESLIKAAETLGFLQVINHGLSIELLEELKDAAHQFFNQPAEKKSIYLKGISPSPLVKYGTSFVPEKEKALEWKDYISMIYTNDDDALKHWPDQCN</sequence>
<protein>
    <recommendedName>
        <fullName evidence="4">Non-haem dioxygenase N-terminal domain-containing protein</fullName>
    </recommendedName>
</protein>
<gene>
    <name evidence="5" type="ORF">AQUCO_11800025v1</name>
</gene>
<evidence type="ECO:0000259" key="4">
    <source>
        <dbReference type="Pfam" id="PF14226"/>
    </source>
</evidence>
<dbReference type="PANTHER" id="PTHR10209">
    <property type="entry name" value="OXIDOREDUCTASE, 2OG-FE II OXYGENASE FAMILY PROTEIN"/>
    <property type="match status" value="1"/>
</dbReference>
<keyword evidence="3" id="KW-0408">Iron</keyword>
<dbReference type="PANTHER" id="PTHR10209:SF230">
    <property type="entry name" value="SCOPOLETIN 8-HYDROXYLASE"/>
    <property type="match status" value="1"/>
</dbReference>
<dbReference type="Pfam" id="PF14226">
    <property type="entry name" value="DIOX_N"/>
    <property type="match status" value="1"/>
</dbReference>
<dbReference type="GO" id="GO:0046872">
    <property type="term" value="F:metal ion binding"/>
    <property type="evidence" value="ECO:0007669"/>
    <property type="project" value="UniProtKB-KW"/>
</dbReference>
<dbReference type="GO" id="GO:0016491">
    <property type="term" value="F:oxidoreductase activity"/>
    <property type="evidence" value="ECO:0007669"/>
    <property type="project" value="UniProtKB-KW"/>
</dbReference>
<dbReference type="OrthoDB" id="288590at2759"/>
<dbReference type="InParanoid" id="A0A2G5C3E0"/>
<proteinExistence type="predicted"/>
<dbReference type="EMBL" id="KZ305134">
    <property type="protein sequence ID" value="PIA25347.1"/>
    <property type="molecule type" value="Genomic_DNA"/>
</dbReference>
<keyword evidence="1" id="KW-0479">Metal-binding</keyword>
<reference evidence="5 6" key="1">
    <citation type="submission" date="2017-09" db="EMBL/GenBank/DDBJ databases">
        <title>WGS assembly of Aquilegia coerulea Goldsmith.</title>
        <authorList>
            <person name="Hodges S."/>
            <person name="Kramer E."/>
            <person name="Nordborg M."/>
            <person name="Tomkins J."/>
            <person name="Borevitz J."/>
            <person name="Derieg N."/>
            <person name="Yan J."/>
            <person name="Mihaltcheva S."/>
            <person name="Hayes R.D."/>
            <person name="Rokhsar D."/>
        </authorList>
    </citation>
    <scope>NUCLEOTIDE SEQUENCE [LARGE SCALE GENOMIC DNA]</scope>
    <source>
        <strain evidence="6">cv. Goldsmith</strain>
    </source>
</reference>
<dbReference type="STRING" id="218851.A0A2G5C3E0"/>